<reference evidence="7 8" key="2">
    <citation type="submission" date="2018-11" db="EMBL/GenBank/DDBJ databases">
        <authorList>
            <consortium name="Pathogen Informatics"/>
        </authorList>
    </citation>
    <scope>NUCLEOTIDE SEQUENCE [LARGE SCALE GENOMIC DNA]</scope>
</reference>
<dbReference type="PANTHER" id="PTHR23063">
    <property type="entry name" value="PHOSPHOLIPID ACYLTRANSFERASE"/>
    <property type="match status" value="1"/>
</dbReference>
<evidence type="ECO:0000313" key="9">
    <source>
        <dbReference type="WBParaSite" id="NBR_0001795801-mRNA-1"/>
    </source>
</evidence>
<evidence type="ECO:0000256" key="5">
    <source>
        <dbReference type="ARBA" id="ARBA00023136"/>
    </source>
</evidence>
<dbReference type="GO" id="GO:0019432">
    <property type="term" value="P:triglyceride biosynthetic process"/>
    <property type="evidence" value="ECO:0007669"/>
    <property type="project" value="TreeGrafter"/>
</dbReference>
<keyword evidence="6" id="KW-0012">Acyltransferase</keyword>
<keyword evidence="5" id="KW-0472">Membrane</keyword>
<reference evidence="9" key="1">
    <citation type="submission" date="2017-02" db="UniProtKB">
        <authorList>
            <consortium name="WormBaseParasite"/>
        </authorList>
    </citation>
    <scope>IDENTIFICATION</scope>
</reference>
<accession>A0A0N4YLG9</accession>
<proteinExistence type="predicted"/>
<evidence type="ECO:0000256" key="2">
    <source>
        <dbReference type="ARBA" id="ARBA00022692"/>
    </source>
</evidence>
<keyword evidence="3" id="KW-1133">Transmembrane helix</keyword>
<evidence type="ECO:0000256" key="4">
    <source>
        <dbReference type="ARBA" id="ARBA00023098"/>
    </source>
</evidence>
<sequence>MLTSIGLRKAIFEDGVNICPIAIRQDSRFGDAFWSETRFWHYLLRVMTSWALPLNITYLAPLTRQPQETNMDFAARAQSVIAEVVGVPAGQFDGSLYYSKTEQRRVRELQQEMCAWAACYSR</sequence>
<dbReference type="PANTHER" id="PTHR23063:SF6">
    <property type="entry name" value="PHOSPHOLIPID_GLYCEROL ACYLTRANSFERASE DOMAIN-CONTAINING PROTEIN"/>
    <property type="match status" value="1"/>
</dbReference>
<keyword evidence="2" id="KW-0812">Transmembrane</keyword>
<keyword evidence="8" id="KW-1185">Reference proteome</keyword>
<dbReference type="EMBL" id="UYSL01023087">
    <property type="protein sequence ID" value="VDL81679.1"/>
    <property type="molecule type" value="Genomic_DNA"/>
</dbReference>
<organism evidence="9">
    <name type="scientific">Nippostrongylus brasiliensis</name>
    <name type="common">Rat hookworm</name>
    <dbReference type="NCBI Taxonomy" id="27835"/>
    <lineage>
        <taxon>Eukaryota</taxon>
        <taxon>Metazoa</taxon>
        <taxon>Ecdysozoa</taxon>
        <taxon>Nematoda</taxon>
        <taxon>Chromadorea</taxon>
        <taxon>Rhabditida</taxon>
        <taxon>Rhabditina</taxon>
        <taxon>Rhabditomorpha</taxon>
        <taxon>Strongyloidea</taxon>
        <taxon>Heligmosomidae</taxon>
        <taxon>Nippostrongylus</taxon>
    </lineage>
</organism>
<keyword evidence="1" id="KW-0808">Transferase</keyword>
<dbReference type="OMA" id="SETRFWH"/>
<dbReference type="STRING" id="27835.A0A0N4YLG9"/>
<evidence type="ECO:0000313" key="8">
    <source>
        <dbReference type="Proteomes" id="UP000271162"/>
    </source>
</evidence>
<evidence type="ECO:0000256" key="6">
    <source>
        <dbReference type="ARBA" id="ARBA00023315"/>
    </source>
</evidence>
<name>A0A0N4YLG9_NIPBR</name>
<keyword evidence="4" id="KW-0443">Lipid metabolism</keyword>
<gene>
    <name evidence="7" type="ORF">NBR_LOCUS17959</name>
</gene>
<dbReference type="AlphaFoldDB" id="A0A0N4YLG9"/>
<dbReference type="GO" id="GO:0005783">
    <property type="term" value="C:endoplasmic reticulum"/>
    <property type="evidence" value="ECO:0007669"/>
    <property type="project" value="TreeGrafter"/>
</dbReference>
<evidence type="ECO:0000313" key="7">
    <source>
        <dbReference type="EMBL" id="VDL81679.1"/>
    </source>
</evidence>
<evidence type="ECO:0000256" key="3">
    <source>
        <dbReference type="ARBA" id="ARBA00022989"/>
    </source>
</evidence>
<dbReference type="Proteomes" id="UP000271162">
    <property type="component" value="Unassembled WGS sequence"/>
</dbReference>
<evidence type="ECO:0000256" key="1">
    <source>
        <dbReference type="ARBA" id="ARBA00022679"/>
    </source>
</evidence>
<dbReference type="GO" id="GO:0004366">
    <property type="term" value="F:glycerol-3-phosphate O-acyltransferase activity"/>
    <property type="evidence" value="ECO:0007669"/>
    <property type="project" value="TreeGrafter"/>
</dbReference>
<dbReference type="WBParaSite" id="NBR_0001795801-mRNA-1">
    <property type="protein sequence ID" value="NBR_0001795801-mRNA-1"/>
    <property type="gene ID" value="NBR_0001795801"/>
</dbReference>
<protein>
    <submittedName>
        <fullName evidence="9">NADPH-dependent FMN reductase</fullName>
    </submittedName>
</protein>